<feature type="transmembrane region" description="Helical" evidence="1">
    <location>
        <begin position="193"/>
        <end position="217"/>
    </location>
</feature>
<dbReference type="EMBL" id="BMAW01098515">
    <property type="protein sequence ID" value="GFS85249.1"/>
    <property type="molecule type" value="Genomic_DNA"/>
</dbReference>
<name>A0A8X6MZ94_NEPPI</name>
<dbReference type="AlphaFoldDB" id="A0A8X6MZ94"/>
<feature type="transmembrane region" description="Helical" evidence="1">
    <location>
        <begin position="162"/>
        <end position="181"/>
    </location>
</feature>
<proteinExistence type="predicted"/>
<keyword evidence="1" id="KW-0812">Transmembrane</keyword>
<evidence type="ECO:0000313" key="2">
    <source>
        <dbReference type="EMBL" id="GFS85249.1"/>
    </source>
</evidence>
<feature type="transmembrane region" description="Helical" evidence="1">
    <location>
        <begin position="237"/>
        <end position="256"/>
    </location>
</feature>
<reference evidence="2" key="1">
    <citation type="submission" date="2020-08" db="EMBL/GenBank/DDBJ databases">
        <title>Multicomponent nature underlies the extraordinary mechanical properties of spider dragline silk.</title>
        <authorList>
            <person name="Kono N."/>
            <person name="Nakamura H."/>
            <person name="Mori M."/>
            <person name="Yoshida Y."/>
            <person name="Ohtoshi R."/>
            <person name="Malay A.D."/>
            <person name="Moran D.A.P."/>
            <person name="Tomita M."/>
            <person name="Numata K."/>
            <person name="Arakawa K."/>
        </authorList>
    </citation>
    <scope>NUCLEOTIDE SEQUENCE</scope>
</reference>
<organism evidence="2 3">
    <name type="scientific">Nephila pilipes</name>
    <name type="common">Giant wood spider</name>
    <name type="synonym">Nephila maculata</name>
    <dbReference type="NCBI Taxonomy" id="299642"/>
    <lineage>
        <taxon>Eukaryota</taxon>
        <taxon>Metazoa</taxon>
        <taxon>Ecdysozoa</taxon>
        <taxon>Arthropoda</taxon>
        <taxon>Chelicerata</taxon>
        <taxon>Arachnida</taxon>
        <taxon>Araneae</taxon>
        <taxon>Araneomorphae</taxon>
        <taxon>Entelegynae</taxon>
        <taxon>Araneoidea</taxon>
        <taxon>Nephilidae</taxon>
        <taxon>Nephila</taxon>
    </lineage>
</organism>
<gene>
    <name evidence="2" type="ORF">NPIL_227421</name>
</gene>
<accession>A0A8X6MZ94</accession>
<feature type="transmembrane region" description="Helical" evidence="1">
    <location>
        <begin position="129"/>
        <end position="150"/>
    </location>
</feature>
<comment type="caution">
    <text evidence="2">The sequence shown here is derived from an EMBL/GenBank/DDBJ whole genome shotgun (WGS) entry which is preliminary data.</text>
</comment>
<keyword evidence="1" id="KW-0472">Membrane</keyword>
<sequence>MNTKHYNANYARIFGVSNGTFTALRGLRTSANSPFSNRPTTGVARYSAASVSPKDDTDTRKTYQDDAAAHMYAMPRKSEQKLFSEAMYNPSVTDQEKSTNKESEQQVTGFCGRYAKTYRNIAKEVRIKCSMLLFPTLVFAISFVTLYAGLKYSDQCSYTKGSLFVLATTVIGFVGFLSYLAMVAITRCVQLKFVCVFVLFTILSVSLVGMINFAGFLISGEYYDSCEMFLHYTSYSLQWTLGIVIAAILFHFDVFYDVCMS</sequence>
<keyword evidence="3" id="KW-1185">Reference proteome</keyword>
<keyword evidence="1" id="KW-1133">Transmembrane helix</keyword>
<protein>
    <submittedName>
        <fullName evidence="2">Uncharacterized protein</fullName>
    </submittedName>
</protein>
<dbReference type="Proteomes" id="UP000887013">
    <property type="component" value="Unassembled WGS sequence"/>
</dbReference>
<evidence type="ECO:0000313" key="3">
    <source>
        <dbReference type="Proteomes" id="UP000887013"/>
    </source>
</evidence>
<evidence type="ECO:0000256" key="1">
    <source>
        <dbReference type="SAM" id="Phobius"/>
    </source>
</evidence>